<protein>
    <recommendedName>
        <fullName evidence="8">Virulence sensor protein BvgS</fullName>
        <ecNumber evidence="2">2.7.13.3</ecNumber>
    </recommendedName>
</protein>
<dbReference type="SUPFAM" id="SSF55785">
    <property type="entry name" value="PYP-like sensor domain (PAS domain)"/>
    <property type="match status" value="1"/>
</dbReference>
<dbReference type="SMART" id="SM00448">
    <property type="entry name" value="REC"/>
    <property type="match status" value="1"/>
</dbReference>
<dbReference type="PROSITE" id="PS50113">
    <property type="entry name" value="PAC"/>
    <property type="match status" value="1"/>
</dbReference>
<dbReference type="FunFam" id="3.30.565.10:FF:000010">
    <property type="entry name" value="Sensor histidine kinase RcsC"/>
    <property type="match status" value="1"/>
</dbReference>
<name>A0A6S7ADW0_9BURK</name>
<dbReference type="CDD" id="cd17546">
    <property type="entry name" value="REC_hyHK_CKI1_RcsC-like"/>
    <property type="match status" value="1"/>
</dbReference>
<evidence type="ECO:0000256" key="6">
    <source>
        <dbReference type="ARBA" id="ARBA00023026"/>
    </source>
</evidence>
<dbReference type="InterPro" id="IPR003661">
    <property type="entry name" value="HisK_dim/P_dom"/>
</dbReference>
<dbReference type="SUPFAM" id="SSF52172">
    <property type="entry name" value="CheY-like"/>
    <property type="match status" value="1"/>
</dbReference>
<evidence type="ECO:0000256" key="3">
    <source>
        <dbReference type="ARBA" id="ARBA00022553"/>
    </source>
</evidence>
<accession>A0A6S7ADW0</accession>
<dbReference type="SMART" id="SM00388">
    <property type="entry name" value="HisKA"/>
    <property type="match status" value="1"/>
</dbReference>
<keyword evidence="3 9" id="KW-0597">Phosphoprotein</keyword>
<dbReference type="InterPro" id="IPR000700">
    <property type="entry name" value="PAS-assoc_C"/>
</dbReference>
<dbReference type="PANTHER" id="PTHR45339">
    <property type="entry name" value="HYBRID SIGNAL TRANSDUCTION HISTIDINE KINASE J"/>
    <property type="match status" value="1"/>
</dbReference>
<feature type="modified residue" description="4-aspartylphosphate" evidence="9">
    <location>
        <position position="728"/>
    </location>
</feature>
<dbReference type="Proteomes" id="UP000494108">
    <property type="component" value="Unassembled WGS sequence"/>
</dbReference>
<keyword evidence="15" id="KW-1185">Reference proteome</keyword>
<dbReference type="CDD" id="cd16922">
    <property type="entry name" value="HATPase_EvgS-ArcB-TorS-like"/>
    <property type="match status" value="1"/>
</dbReference>
<dbReference type="Gene3D" id="3.30.450.20">
    <property type="entry name" value="PAS domain"/>
    <property type="match status" value="1"/>
</dbReference>
<dbReference type="InterPro" id="IPR001789">
    <property type="entry name" value="Sig_transdc_resp-reg_receiver"/>
</dbReference>
<dbReference type="SMART" id="SM00387">
    <property type="entry name" value="HATPase_c"/>
    <property type="match status" value="1"/>
</dbReference>
<keyword evidence="14" id="KW-0418">Kinase</keyword>
<dbReference type="Pfam" id="PF00072">
    <property type="entry name" value="Response_reg"/>
    <property type="match status" value="1"/>
</dbReference>
<proteinExistence type="predicted"/>
<evidence type="ECO:0000259" key="12">
    <source>
        <dbReference type="PROSITE" id="PS50112"/>
    </source>
</evidence>
<dbReference type="GO" id="GO:0000155">
    <property type="term" value="F:phosphorelay sensor kinase activity"/>
    <property type="evidence" value="ECO:0007669"/>
    <property type="project" value="InterPro"/>
</dbReference>
<dbReference type="InterPro" id="IPR036890">
    <property type="entry name" value="HATPase_C_sf"/>
</dbReference>
<dbReference type="PRINTS" id="PR00344">
    <property type="entry name" value="BCTRLSENSOR"/>
</dbReference>
<evidence type="ECO:0000256" key="9">
    <source>
        <dbReference type="PROSITE-ProRule" id="PRU00169"/>
    </source>
</evidence>
<dbReference type="Pfam" id="PF00512">
    <property type="entry name" value="HisKA"/>
    <property type="match status" value="1"/>
</dbReference>
<dbReference type="PROSITE" id="PS50109">
    <property type="entry name" value="HIS_KIN"/>
    <property type="match status" value="1"/>
</dbReference>
<dbReference type="PANTHER" id="PTHR45339:SF1">
    <property type="entry name" value="HYBRID SIGNAL TRANSDUCTION HISTIDINE KINASE J"/>
    <property type="match status" value="1"/>
</dbReference>
<evidence type="ECO:0000256" key="1">
    <source>
        <dbReference type="ARBA" id="ARBA00000085"/>
    </source>
</evidence>
<dbReference type="InterPro" id="IPR005467">
    <property type="entry name" value="His_kinase_dom"/>
</dbReference>
<dbReference type="InterPro" id="IPR004358">
    <property type="entry name" value="Sig_transdc_His_kin-like_C"/>
</dbReference>
<dbReference type="InterPro" id="IPR000014">
    <property type="entry name" value="PAS"/>
</dbReference>
<dbReference type="PROSITE" id="PS50112">
    <property type="entry name" value="PAS"/>
    <property type="match status" value="1"/>
</dbReference>
<comment type="catalytic activity">
    <reaction evidence="1">
        <text>ATP + protein L-histidine = ADP + protein N-phospho-L-histidine.</text>
        <dbReference type="EC" id="2.7.13.3"/>
    </reaction>
</comment>
<dbReference type="EMBL" id="CADIJX010000018">
    <property type="protein sequence ID" value="CAB3714560.1"/>
    <property type="molecule type" value="Genomic_DNA"/>
</dbReference>
<comment type="function">
    <text evidence="7">Member of the two-component regulatory system BvgS/BvgA. Phosphorylates BvgA via a four-step phosphorelay in response to environmental signals.</text>
</comment>
<evidence type="ECO:0000256" key="7">
    <source>
        <dbReference type="ARBA" id="ARBA00058004"/>
    </source>
</evidence>
<evidence type="ECO:0000256" key="2">
    <source>
        <dbReference type="ARBA" id="ARBA00012438"/>
    </source>
</evidence>
<evidence type="ECO:0000313" key="14">
    <source>
        <dbReference type="EMBL" id="CAB3714560.1"/>
    </source>
</evidence>
<evidence type="ECO:0000256" key="4">
    <source>
        <dbReference type="ARBA" id="ARBA00022729"/>
    </source>
</evidence>
<sequence length="799" mass="86102">MSLTNLEASLIGVATLLAIVSVFLAKAARKALAETRSWRSRASEADASTAVPLQLLDATPTLIAALDGRHRYLRVNQAFEELVGLDRTRLIGARAGSLPGAAGSLGAQLETFAARCIATNQPISAEIKVSTAQGPAMDGRLTVEPFYDDDRKPAGALIALADVTDRISAERETRELQAAIHDLIDSLPLALFRIREEPGGHRWVPYVVGHTERFLQLSATEIIKLAGSNNLPNILQSHWRAASAAADESSATGAPIRIDLPSHRPKDDGWVRIGTAAPRRLPDGSTEWNGYLADVTRQHRDTLALSEAKATAEANAQAKSRFLAAMSHEIRTPLATALGALELLGDTHLDDYQRQQVDLADSASRLLIEILGDILDFSRLEDAQVSMETIPYSLRELLDQVLHIFSSRAQAKGLTLDLRVAPEVAAEYVGDPVRVKQIVLNLVGNAIKFTSAGGIAVAVDTRPDSAKAGATTQDVLLSVSDTGIGIPHEAQGRLFRPFSQADISTARQYGGSGLGLAICQRLARLMGGDIGVESVDGQGSRFEVQLPMRVLQAPQADTALNGKRLSLSVRREADNAALCAYARAAGMHPVGPGDDADLHIVEASGALSRDGSVPAPRILFSGSPASTPVTQPAVPTLTGGPIRWSEFRRLCLSALQTEHLVTNPLYDVGENARLPTTGRILVVEDHLPYQIVIRNMLLKLGVQADVVTDGHQALGQLEQVPYALMFTDFHMPDMDGFELTRRVRSHADPRIRTLPVVALSADVSSTHIEHFHEVGLNDFLVKPVNLTTLRACLEKWSRP</sequence>
<dbReference type="InterPro" id="IPR036097">
    <property type="entry name" value="HisK_dim/P_sf"/>
</dbReference>
<keyword evidence="5" id="KW-0902">Two-component regulatory system</keyword>
<dbReference type="NCBIfam" id="TIGR00229">
    <property type="entry name" value="sensory_box"/>
    <property type="match status" value="1"/>
</dbReference>
<dbReference type="InterPro" id="IPR011006">
    <property type="entry name" value="CheY-like_superfamily"/>
</dbReference>
<reference evidence="14 15" key="1">
    <citation type="submission" date="2020-04" db="EMBL/GenBank/DDBJ databases">
        <authorList>
            <person name="De Canck E."/>
        </authorList>
    </citation>
    <scope>NUCLEOTIDE SEQUENCE [LARGE SCALE GENOMIC DNA]</scope>
    <source>
        <strain evidence="14 15">LMG 3431</strain>
    </source>
</reference>
<dbReference type="Gene3D" id="3.30.565.10">
    <property type="entry name" value="Histidine kinase-like ATPase, C-terminal domain"/>
    <property type="match status" value="1"/>
</dbReference>
<dbReference type="PROSITE" id="PS50110">
    <property type="entry name" value="RESPONSE_REGULATORY"/>
    <property type="match status" value="1"/>
</dbReference>
<dbReference type="Gene3D" id="1.10.287.130">
    <property type="match status" value="1"/>
</dbReference>
<keyword evidence="4" id="KW-0732">Signal</keyword>
<keyword evidence="14" id="KW-0808">Transferase</keyword>
<dbReference type="EC" id="2.7.13.3" evidence="2"/>
<feature type="domain" description="PAC" evidence="13">
    <location>
        <begin position="123"/>
        <end position="175"/>
    </location>
</feature>
<dbReference type="RefSeq" id="WP_175178412.1">
    <property type="nucleotide sequence ID" value="NZ_CADIJX010000018.1"/>
</dbReference>
<dbReference type="SUPFAM" id="SSF47384">
    <property type="entry name" value="Homodimeric domain of signal transducing histidine kinase"/>
    <property type="match status" value="1"/>
</dbReference>
<feature type="domain" description="PAS" evidence="12">
    <location>
        <begin position="54"/>
        <end position="92"/>
    </location>
</feature>
<dbReference type="Pfam" id="PF02518">
    <property type="entry name" value="HATPase_c"/>
    <property type="match status" value="1"/>
</dbReference>
<evidence type="ECO:0000259" key="10">
    <source>
        <dbReference type="PROSITE" id="PS50109"/>
    </source>
</evidence>
<dbReference type="Gene3D" id="3.40.50.2300">
    <property type="match status" value="1"/>
</dbReference>
<gene>
    <name evidence="14" type="primary">rcsC_10</name>
    <name evidence="14" type="ORF">LMG3431_06215</name>
</gene>
<dbReference type="CDD" id="cd00082">
    <property type="entry name" value="HisKA"/>
    <property type="match status" value="1"/>
</dbReference>
<keyword evidence="6" id="KW-0843">Virulence</keyword>
<evidence type="ECO:0000256" key="8">
    <source>
        <dbReference type="ARBA" id="ARBA00070152"/>
    </source>
</evidence>
<evidence type="ECO:0000259" key="11">
    <source>
        <dbReference type="PROSITE" id="PS50110"/>
    </source>
</evidence>
<dbReference type="InterPro" id="IPR003594">
    <property type="entry name" value="HATPase_dom"/>
</dbReference>
<dbReference type="SUPFAM" id="SSF55874">
    <property type="entry name" value="ATPase domain of HSP90 chaperone/DNA topoisomerase II/histidine kinase"/>
    <property type="match status" value="1"/>
</dbReference>
<organism evidence="14 15">
    <name type="scientific">Achromobacter pestifer</name>
    <dbReference type="NCBI Taxonomy" id="1353889"/>
    <lineage>
        <taxon>Bacteria</taxon>
        <taxon>Pseudomonadati</taxon>
        <taxon>Pseudomonadota</taxon>
        <taxon>Betaproteobacteria</taxon>
        <taxon>Burkholderiales</taxon>
        <taxon>Alcaligenaceae</taxon>
        <taxon>Achromobacter</taxon>
    </lineage>
</organism>
<dbReference type="InterPro" id="IPR035965">
    <property type="entry name" value="PAS-like_dom_sf"/>
</dbReference>
<feature type="domain" description="Histidine kinase" evidence="10">
    <location>
        <begin position="325"/>
        <end position="550"/>
    </location>
</feature>
<dbReference type="InterPro" id="IPR013656">
    <property type="entry name" value="PAS_4"/>
</dbReference>
<feature type="domain" description="Response regulatory" evidence="11">
    <location>
        <begin position="679"/>
        <end position="797"/>
    </location>
</feature>
<evidence type="ECO:0000313" key="15">
    <source>
        <dbReference type="Proteomes" id="UP000494108"/>
    </source>
</evidence>
<evidence type="ECO:0000259" key="13">
    <source>
        <dbReference type="PROSITE" id="PS50113"/>
    </source>
</evidence>
<dbReference type="AlphaFoldDB" id="A0A6S7ADW0"/>
<evidence type="ECO:0000256" key="5">
    <source>
        <dbReference type="ARBA" id="ARBA00023012"/>
    </source>
</evidence>
<dbReference type="Pfam" id="PF08448">
    <property type="entry name" value="PAS_4"/>
    <property type="match status" value="1"/>
</dbReference>